<feature type="domain" description="Glycosyltransferase 2-like" evidence="1">
    <location>
        <begin position="7"/>
        <end position="167"/>
    </location>
</feature>
<reference evidence="2 3" key="1">
    <citation type="submission" date="2017-04" db="EMBL/GenBank/DDBJ databases">
        <authorList>
            <person name="Afonso C.L."/>
            <person name="Miller P.J."/>
            <person name="Scott M.A."/>
            <person name="Spackman E."/>
            <person name="Goraichik I."/>
            <person name="Dimitrov K.M."/>
            <person name="Suarez D.L."/>
            <person name="Swayne D.E."/>
        </authorList>
    </citation>
    <scope>NUCLEOTIDE SEQUENCE [LARGE SCALE GENOMIC DNA]</scope>
    <source>
        <strain evidence="2 3">DSM 19625</strain>
    </source>
</reference>
<dbReference type="RefSeq" id="WP_084288458.1">
    <property type="nucleotide sequence ID" value="NZ_FWYB01000002.1"/>
</dbReference>
<keyword evidence="2" id="KW-0808">Transferase</keyword>
<keyword evidence="3" id="KW-1185">Reference proteome</keyword>
<dbReference type="CDD" id="cd04196">
    <property type="entry name" value="GT_2_like_d"/>
    <property type="match status" value="1"/>
</dbReference>
<organism evidence="2 3">
    <name type="scientific">Pedobacter nyackensis</name>
    <dbReference type="NCBI Taxonomy" id="475255"/>
    <lineage>
        <taxon>Bacteria</taxon>
        <taxon>Pseudomonadati</taxon>
        <taxon>Bacteroidota</taxon>
        <taxon>Sphingobacteriia</taxon>
        <taxon>Sphingobacteriales</taxon>
        <taxon>Sphingobacteriaceae</taxon>
        <taxon>Pedobacter</taxon>
    </lineage>
</organism>
<evidence type="ECO:0000313" key="3">
    <source>
        <dbReference type="Proteomes" id="UP000192678"/>
    </source>
</evidence>
<gene>
    <name evidence="2" type="ORF">SAMN04488101_102508</name>
</gene>
<dbReference type="PANTHER" id="PTHR22916:SF3">
    <property type="entry name" value="UDP-GLCNAC:BETAGAL BETA-1,3-N-ACETYLGLUCOSAMINYLTRANSFERASE-LIKE PROTEIN 1"/>
    <property type="match status" value="1"/>
</dbReference>
<dbReference type="Gene3D" id="3.90.550.10">
    <property type="entry name" value="Spore Coat Polysaccharide Biosynthesis Protein SpsA, Chain A"/>
    <property type="match status" value="1"/>
</dbReference>
<dbReference type="PANTHER" id="PTHR22916">
    <property type="entry name" value="GLYCOSYLTRANSFERASE"/>
    <property type="match status" value="1"/>
</dbReference>
<dbReference type="OrthoDB" id="9802649at2"/>
<dbReference type="Proteomes" id="UP000192678">
    <property type="component" value="Unassembled WGS sequence"/>
</dbReference>
<dbReference type="Pfam" id="PF00535">
    <property type="entry name" value="Glycos_transf_2"/>
    <property type="match status" value="1"/>
</dbReference>
<accession>A0A1W2BIT5</accession>
<dbReference type="InterPro" id="IPR029044">
    <property type="entry name" value="Nucleotide-diphossugar_trans"/>
</dbReference>
<dbReference type="STRING" id="475255.SAMN04488101_102508"/>
<dbReference type="GO" id="GO:0016758">
    <property type="term" value="F:hexosyltransferase activity"/>
    <property type="evidence" value="ECO:0007669"/>
    <property type="project" value="UniProtKB-ARBA"/>
</dbReference>
<evidence type="ECO:0000259" key="1">
    <source>
        <dbReference type="Pfam" id="PF00535"/>
    </source>
</evidence>
<dbReference type="InterPro" id="IPR001173">
    <property type="entry name" value="Glyco_trans_2-like"/>
</dbReference>
<name>A0A1W2BIT5_9SPHI</name>
<proteinExistence type="predicted"/>
<protein>
    <submittedName>
        <fullName evidence="2">Glycosyltransferase involved in cell wall bisynthesis</fullName>
    </submittedName>
</protein>
<dbReference type="EMBL" id="FWYB01000002">
    <property type="protein sequence ID" value="SMC72781.1"/>
    <property type="molecule type" value="Genomic_DNA"/>
</dbReference>
<evidence type="ECO:0000313" key="2">
    <source>
        <dbReference type="EMBL" id="SMC72781.1"/>
    </source>
</evidence>
<dbReference type="SUPFAM" id="SSF53448">
    <property type="entry name" value="Nucleotide-diphospho-sugar transferases"/>
    <property type="match status" value="1"/>
</dbReference>
<dbReference type="AlphaFoldDB" id="A0A1W2BIT5"/>
<sequence length="311" mass="35907">MQTPLISIALCTYNGENYLIEQLDSLVNQDYPNLEIIVTDDRSSDQTVSIIQDYITKFPFVKLYQNAENLGYIKNFEKAIQLCSGDFIALSDQDDIWALDKISKMVDHIGDNLLIYHDSEFINDDGETMNKRMSDIIHMYAGNDFRPFLFFNSVSGHACLFKKELVEQGSLPFPKGVFHDRWLAYTATNMGSIAYLNLPLVKYRQHDNSDTNILKLERKNISTAVTGNRKIQNTIVELETLLKFKHNKDPDFVAQLLQLYRQRLTSYICFSLVILMYKNFSALLYTSNKSTLSKLNFVFKHLWGGKLKKTD</sequence>